<keyword evidence="4" id="KW-0804">Transcription</keyword>
<protein>
    <recommendedName>
        <fullName evidence="6">MADS-box domain-containing protein</fullName>
    </recommendedName>
</protein>
<dbReference type="EMBL" id="CM007364">
    <property type="protein sequence ID" value="OIW14061.1"/>
    <property type="molecule type" value="Genomic_DNA"/>
</dbReference>
<reference evidence="7 8" key="1">
    <citation type="journal article" date="2017" name="Plant Biotechnol. J.">
        <title>A comprehensive draft genome sequence for lupin (Lupinus angustifolius), an emerging health food: insights into plant-microbe interactions and legume evolution.</title>
        <authorList>
            <person name="Hane J.K."/>
            <person name="Ming Y."/>
            <person name="Kamphuis L.G."/>
            <person name="Nelson M.N."/>
            <person name="Garg G."/>
            <person name="Atkins C.A."/>
            <person name="Bayer P.E."/>
            <person name="Bravo A."/>
            <person name="Bringans S."/>
            <person name="Cannon S."/>
            <person name="Edwards D."/>
            <person name="Foley R."/>
            <person name="Gao L.L."/>
            <person name="Harrison M.J."/>
            <person name="Huang W."/>
            <person name="Hurgobin B."/>
            <person name="Li S."/>
            <person name="Liu C.W."/>
            <person name="McGrath A."/>
            <person name="Morahan G."/>
            <person name="Murray J."/>
            <person name="Weller J."/>
            <person name="Jian J."/>
            <person name="Singh K.B."/>
        </authorList>
    </citation>
    <scope>NUCLEOTIDE SEQUENCE [LARGE SCALE GENOMIC DNA]</scope>
    <source>
        <strain evidence="8">cv. Tanjil</strain>
        <tissue evidence="7">Whole plant</tissue>
    </source>
</reference>
<sequence length="218" mass="24914">MARKKVKIAYIANDAQRKATYKTRKNGLIKKTKEISTLCGVEACAIIYYPNQSLPEVWPSHSDVQRILYKFMATPPLEQSKKMFNQEIFLMQRITKAREQLKKKKSENRKEEMSLLMFNCLSYTGSVAENVNVKNANDLLWVIDQNLKEVDQKITRDQSQEETLVASNSAYGLNGEMDPIDRNVQEMMQNNANSGGNEMAPFGCFNISNGFSHGPFFH</sequence>
<dbReference type="FunFam" id="3.40.1810.10:FF:000018">
    <property type="entry name" value="agamous-like MADS-box protein AGL80"/>
    <property type="match status" value="1"/>
</dbReference>
<gene>
    <name evidence="7" type="ORF">TanjilG_11406</name>
</gene>
<dbReference type="Pfam" id="PF00319">
    <property type="entry name" value="SRF-TF"/>
    <property type="match status" value="1"/>
</dbReference>
<keyword evidence="8" id="KW-1185">Reference proteome</keyword>
<accession>A0A1J7IIR0</accession>
<dbReference type="OMA" id="KKVMFES"/>
<dbReference type="GO" id="GO:0000981">
    <property type="term" value="F:DNA-binding transcription factor activity, RNA polymerase II-specific"/>
    <property type="evidence" value="ECO:0007669"/>
    <property type="project" value="InterPro"/>
</dbReference>
<dbReference type="GO" id="GO:0046983">
    <property type="term" value="F:protein dimerization activity"/>
    <property type="evidence" value="ECO:0007669"/>
    <property type="project" value="InterPro"/>
</dbReference>
<dbReference type="Gene3D" id="3.40.1810.10">
    <property type="entry name" value="Transcription factor, MADS-box"/>
    <property type="match status" value="1"/>
</dbReference>
<dbReference type="CDD" id="cd00266">
    <property type="entry name" value="MADS_SRF_like"/>
    <property type="match status" value="1"/>
</dbReference>
<evidence type="ECO:0000256" key="2">
    <source>
        <dbReference type="ARBA" id="ARBA00023015"/>
    </source>
</evidence>
<dbReference type="KEGG" id="lang:109344797"/>
<evidence type="ECO:0000256" key="5">
    <source>
        <dbReference type="ARBA" id="ARBA00023242"/>
    </source>
</evidence>
<dbReference type="SMART" id="SM00432">
    <property type="entry name" value="MADS"/>
    <property type="match status" value="1"/>
</dbReference>
<dbReference type="Proteomes" id="UP000188354">
    <property type="component" value="Chromosome LG04"/>
</dbReference>
<dbReference type="InterPro" id="IPR002100">
    <property type="entry name" value="TF_MADSbox"/>
</dbReference>
<organism evidence="7 8">
    <name type="scientific">Lupinus angustifolius</name>
    <name type="common">Narrow-leaved blue lupine</name>
    <dbReference type="NCBI Taxonomy" id="3871"/>
    <lineage>
        <taxon>Eukaryota</taxon>
        <taxon>Viridiplantae</taxon>
        <taxon>Streptophyta</taxon>
        <taxon>Embryophyta</taxon>
        <taxon>Tracheophyta</taxon>
        <taxon>Spermatophyta</taxon>
        <taxon>Magnoliopsida</taxon>
        <taxon>eudicotyledons</taxon>
        <taxon>Gunneridae</taxon>
        <taxon>Pentapetalae</taxon>
        <taxon>rosids</taxon>
        <taxon>fabids</taxon>
        <taxon>Fabales</taxon>
        <taxon>Fabaceae</taxon>
        <taxon>Papilionoideae</taxon>
        <taxon>50 kb inversion clade</taxon>
        <taxon>genistoids sensu lato</taxon>
        <taxon>core genistoids</taxon>
        <taxon>Genisteae</taxon>
        <taxon>Lupinus</taxon>
    </lineage>
</organism>
<dbReference type="InterPro" id="IPR036879">
    <property type="entry name" value="TF_MADSbox_sf"/>
</dbReference>
<evidence type="ECO:0000313" key="8">
    <source>
        <dbReference type="Proteomes" id="UP000188354"/>
    </source>
</evidence>
<dbReference type="PANTHER" id="PTHR11945:SF387">
    <property type="entry name" value="AGAMOUS-LIKE MADS-BOX PROTEIN AGL80"/>
    <property type="match status" value="1"/>
</dbReference>
<name>A0A1J7IIR0_LUPAN</name>
<dbReference type="GO" id="GO:0005634">
    <property type="term" value="C:nucleus"/>
    <property type="evidence" value="ECO:0007669"/>
    <property type="project" value="UniProtKB-SubCell"/>
</dbReference>
<dbReference type="AlphaFoldDB" id="A0A1J7IIR0"/>
<dbReference type="Gramene" id="OIW14061">
    <property type="protein sequence ID" value="OIW14061"/>
    <property type="gene ID" value="TanjilG_11406"/>
</dbReference>
<dbReference type="GO" id="GO:0045944">
    <property type="term" value="P:positive regulation of transcription by RNA polymerase II"/>
    <property type="evidence" value="ECO:0007669"/>
    <property type="project" value="InterPro"/>
</dbReference>
<keyword evidence="5" id="KW-0539">Nucleus</keyword>
<dbReference type="PROSITE" id="PS50066">
    <property type="entry name" value="MADS_BOX_2"/>
    <property type="match status" value="1"/>
</dbReference>
<keyword evidence="3" id="KW-0238">DNA-binding</keyword>
<dbReference type="PRINTS" id="PR00404">
    <property type="entry name" value="MADSDOMAIN"/>
</dbReference>
<evidence type="ECO:0000256" key="4">
    <source>
        <dbReference type="ARBA" id="ARBA00023163"/>
    </source>
</evidence>
<dbReference type="OrthoDB" id="762064at2759"/>
<dbReference type="SUPFAM" id="SSF55455">
    <property type="entry name" value="SRF-like"/>
    <property type="match status" value="1"/>
</dbReference>
<evidence type="ECO:0000256" key="3">
    <source>
        <dbReference type="ARBA" id="ARBA00023125"/>
    </source>
</evidence>
<feature type="domain" description="MADS-box" evidence="6">
    <location>
        <begin position="1"/>
        <end position="48"/>
    </location>
</feature>
<evidence type="ECO:0000256" key="1">
    <source>
        <dbReference type="ARBA" id="ARBA00004123"/>
    </source>
</evidence>
<keyword evidence="2" id="KW-0805">Transcription regulation</keyword>
<dbReference type="PANTHER" id="PTHR11945">
    <property type="entry name" value="MADS BOX PROTEIN"/>
    <property type="match status" value="1"/>
</dbReference>
<dbReference type="InterPro" id="IPR033897">
    <property type="entry name" value="SRF-like_MADS-box"/>
</dbReference>
<evidence type="ECO:0000259" key="6">
    <source>
        <dbReference type="PROSITE" id="PS50066"/>
    </source>
</evidence>
<comment type="subcellular location">
    <subcellularLocation>
        <location evidence="1">Nucleus</location>
    </subcellularLocation>
</comment>
<proteinExistence type="predicted"/>
<evidence type="ECO:0000313" key="7">
    <source>
        <dbReference type="EMBL" id="OIW14061.1"/>
    </source>
</evidence>
<dbReference type="GO" id="GO:0000978">
    <property type="term" value="F:RNA polymerase II cis-regulatory region sequence-specific DNA binding"/>
    <property type="evidence" value="ECO:0007669"/>
    <property type="project" value="TreeGrafter"/>
</dbReference>